<accession>A0ABT1EK24</accession>
<evidence type="ECO:0000256" key="6">
    <source>
        <dbReference type="SAM" id="Phobius"/>
    </source>
</evidence>
<keyword evidence="2" id="KW-1003">Cell membrane</keyword>
<evidence type="ECO:0000256" key="2">
    <source>
        <dbReference type="ARBA" id="ARBA00022475"/>
    </source>
</evidence>
<reference evidence="8 9" key="1">
    <citation type="journal article" date="2022" name="Genome Biol. Evol.">
        <title>Host diet, physiology and behaviors set the stage for Lachnospiraceae cladogenesis.</title>
        <authorList>
            <person name="Vera-Ponce De Leon A."/>
            <person name="Schneider M."/>
            <person name="Jahnes B.C."/>
            <person name="Sadowski V."/>
            <person name="Camuy-Velez L.A."/>
            <person name="Duan J."/>
            <person name="Sabree Z.L."/>
        </authorList>
    </citation>
    <scope>NUCLEOTIDE SEQUENCE [LARGE SCALE GENOMIC DNA]</scope>
    <source>
        <strain evidence="8 9">PAL227</strain>
    </source>
</reference>
<evidence type="ECO:0000313" key="9">
    <source>
        <dbReference type="Proteomes" id="UP001523565"/>
    </source>
</evidence>
<keyword evidence="5 6" id="KW-0472">Membrane</keyword>
<organism evidence="8 9">
    <name type="scientific">Ohessyouella blattaphilus</name>
    <dbReference type="NCBI Taxonomy" id="2949333"/>
    <lineage>
        <taxon>Bacteria</taxon>
        <taxon>Bacillati</taxon>
        <taxon>Bacillota</taxon>
        <taxon>Clostridia</taxon>
        <taxon>Lachnospirales</taxon>
        <taxon>Lachnospiraceae</taxon>
        <taxon>Ohessyouella</taxon>
    </lineage>
</organism>
<evidence type="ECO:0000256" key="3">
    <source>
        <dbReference type="ARBA" id="ARBA00022692"/>
    </source>
</evidence>
<evidence type="ECO:0000313" key="8">
    <source>
        <dbReference type="EMBL" id="MCP1111055.1"/>
    </source>
</evidence>
<protein>
    <submittedName>
        <fullName evidence="8">FtsX-like permease family protein</fullName>
    </submittedName>
</protein>
<evidence type="ECO:0000256" key="4">
    <source>
        <dbReference type="ARBA" id="ARBA00022989"/>
    </source>
</evidence>
<feature type="domain" description="ABC3 transporter permease C-terminal" evidence="7">
    <location>
        <begin position="426"/>
        <end position="562"/>
    </location>
</feature>
<dbReference type="Pfam" id="PF02687">
    <property type="entry name" value="FtsX"/>
    <property type="match status" value="1"/>
</dbReference>
<comment type="subcellular location">
    <subcellularLocation>
        <location evidence="1">Cell membrane</location>
        <topology evidence="1">Multi-pass membrane protein</topology>
    </subcellularLocation>
</comment>
<dbReference type="RefSeq" id="WP_262069933.1">
    <property type="nucleotide sequence ID" value="NZ_JAMXOC010000022.1"/>
</dbReference>
<proteinExistence type="predicted"/>
<name>A0ABT1EK24_9FIRM</name>
<evidence type="ECO:0000256" key="1">
    <source>
        <dbReference type="ARBA" id="ARBA00004651"/>
    </source>
</evidence>
<dbReference type="InterPro" id="IPR003838">
    <property type="entry name" value="ABC3_permease_C"/>
</dbReference>
<feature type="transmembrane region" description="Helical" evidence="6">
    <location>
        <begin position="468"/>
        <end position="490"/>
    </location>
</feature>
<dbReference type="EMBL" id="JAMZFV010000022">
    <property type="protein sequence ID" value="MCP1111055.1"/>
    <property type="molecule type" value="Genomic_DNA"/>
</dbReference>
<sequence length="572" mass="65593">MVKSGSQKLDEVFTTIGVVSQEPWDTKRMEYYNAYFKKNEIYYEENYRPEISDSSLLIDEIEYIQTPWQRPYYGAHMKDYVLTRLESRNVDLDGLRDLIVEVTPVEDCTLVDTHLMKIEKIIFGYDSYSNMEIEVIGNDPEDTTMFYKDKKYIMCLMATVAPKEDGTLTHAFTPTMAAATTQYYNGEHTKAKFEFYDEVTEGFYEREEGKRWLELKDALQRQLETIPVLPADSTDSLLAFHKGKAYIEEGADLSVEEYESGEKVCLVSQAFARYNNLAIGDELELPLYYANYGTIPQKFFYTNSDNWYYDFGLLNKDNKAYPVFFQEKYRIKGLYTAVSGESWEDSMPMNGVVIPAKSVTAKDEDNIIDYGPMLEGNTTFQIQNGTVEEFMKNWQAYGNTQLEFEFYDKGYSLVEGSLKRMEKMAIIFSIVGLIMMVSLVFFFCNIFITKQRERAMIERLLGVSKKGVMISLLTGFLLFSAVSVGIGTGLGTALTGVFQEETRTEAIFDLTYSNINVDEANVYEQIPLTVDVREVLAVPIVTLLFIAVVAAIFARRIVRDSPLEMLGRREDL</sequence>
<dbReference type="Proteomes" id="UP001523565">
    <property type="component" value="Unassembled WGS sequence"/>
</dbReference>
<gene>
    <name evidence="8" type="ORF">NK118_12425</name>
</gene>
<feature type="transmembrane region" description="Helical" evidence="6">
    <location>
        <begin position="536"/>
        <end position="558"/>
    </location>
</feature>
<keyword evidence="9" id="KW-1185">Reference proteome</keyword>
<evidence type="ECO:0000259" key="7">
    <source>
        <dbReference type="Pfam" id="PF02687"/>
    </source>
</evidence>
<feature type="transmembrane region" description="Helical" evidence="6">
    <location>
        <begin position="424"/>
        <end position="448"/>
    </location>
</feature>
<keyword evidence="3 6" id="KW-0812">Transmembrane</keyword>
<evidence type="ECO:0000256" key="5">
    <source>
        <dbReference type="ARBA" id="ARBA00023136"/>
    </source>
</evidence>
<keyword evidence="4 6" id="KW-1133">Transmembrane helix</keyword>
<comment type="caution">
    <text evidence="8">The sequence shown here is derived from an EMBL/GenBank/DDBJ whole genome shotgun (WGS) entry which is preliminary data.</text>
</comment>